<reference evidence="1 2" key="1">
    <citation type="journal article" date="2022" name="New Phytol.">
        <title>Ecological generalism drives hyperdiversity of secondary metabolite gene clusters in xylarialean endophytes.</title>
        <authorList>
            <person name="Franco M.E.E."/>
            <person name="Wisecaver J.H."/>
            <person name="Arnold A.E."/>
            <person name="Ju Y.M."/>
            <person name="Slot J.C."/>
            <person name="Ahrendt S."/>
            <person name="Moore L.P."/>
            <person name="Eastman K.E."/>
            <person name="Scott K."/>
            <person name="Konkel Z."/>
            <person name="Mondo S.J."/>
            <person name="Kuo A."/>
            <person name="Hayes R.D."/>
            <person name="Haridas S."/>
            <person name="Andreopoulos B."/>
            <person name="Riley R."/>
            <person name="LaButti K."/>
            <person name="Pangilinan J."/>
            <person name="Lipzen A."/>
            <person name="Amirebrahimi M."/>
            <person name="Yan J."/>
            <person name="Adam C."/>
            <person name="Keymanesh K."/>
            <person name="Ng V."/>
            <person name="Louie K."/>
            <person name="Northen T."/>
            <person name="Drula E."/>
            <person name="Henrissat B."/>
            <person name="Hsieh H.M."/>
            <person name="Youens-Clark K."/>
            <person name="Lutzoni F."/>
            <person name="Miadlikowska J."/>
            <person name="Eastwood D.C."/>
            <person name="Hamelin R.C."/>
            <person name="Grigoriev I.V."/>
            <person name="U'Ren J.M."/>
        </authorList>
    </citation>
    <scope>NUCLEOTIDE SEQUENCE [LARGE SCALE GENOMIC DNA]</scope>
    <source>
        <strain evidence="1 2">ER1909</strain>
    </source>
</reference>
<dbReference type="EMBL" id="MU394422">
    <property type="protein sequence ID" value="KAI6080801.1"/>
    <property type="molecule type" value="Genomic_DNA"/>
</dbReference>
<keyword evidence="2" id="KW-1185">Reference proteome</keyword>
<name>A0ACC0CKC2_9PEZI</name>
<protein>
    <submittedName>
        <fullName evidence="1">Uncharacterized protein</fullName>
    </submittedName>
</protein>
<organism evidence="1 2">
    <name type="scientific">Hypoxylon rubiginosum</name>
    <dbReference type="NCBI Taxonomy" id="110542"/>
    <lineage>
        <taxon>Eukaryota</taxon>
        <taxon>Fungi</taxon>
        <taxon>Dikarya</taxon>
        <taxon>Ascomycota</taxon>
        <taxon>Pezizomycotina</taxon>
        <taxon>Sordariomycetes</taxon>
        <taxon>Xylariomycetidae</taxon>
        <taxon>Xylariales</taxon>
        <taxon>Hypoxylaceae</taxon>
        <taxon>Hypoxylon</taxon>
    </lineage>
</organism>
<sequence length="546" mass="59669">MNMLVHHDLGFSHRACDRCHGQKLRCRRESNNDTCTRCAKAGAHCTPRPMRLRPRASSSQKQRQSRPHDDRNIPRQLPTAPAPGRHRDKGKSNDFHHLDYLDSSTDINLEFDSSISQAPELHPSLAPHYGTPAADSQGHSRRASQQSSTQPPSRSGNAEQSEQTRWDGASSRVNPDFLYDLSASPATLSLFPSSRDHISPPRDTALSYTHQQAPFDMIMGFDETIGQSKSSENKGPGIGTGYGNGLSPSDLLRSPDNDALDSSSENNSQEMEDIPDPGPDPYHSTMTSWIRRLSDTNVRLFQHMHSIPGTETEQRKARSSYSGSSLASGSSGGGHARLAVDYTFRLSTQYTELLTNLCALLKSHGAYHDAQTPNSDLPVLDEPSLCILLSSYMYLLESYYKILQRMKAWMEARLNTAVSSGGTATVLDDPEMNLGFPMDLPGLAVGSFEAPKASPISPIVLAYIIDTNVRHTHSLISIITNPASDSTSRTGNSGDRAPLDEGSDGPTPRLPSVAKVILQAVKPKEESTLKLVPIISQLALKCFTVL</sequence>
<accession>A0ACC0CKC2</accession>
<dbReference type="Proteomes" id="UP001497680">
    <property type="component" value="Unassembled WGS sequence"/>
</dbReference>
<proteinExistence type="predicted"/>
<comment type="caution">
    <text evidence="1">The sequence shown here is derived from an EMBL/GenBank/DDBJ whole genome shotgun (WGS) entry which is preliminary data.</text>
</comment>
<evidence type="ECO:0000313" key="2">
    <source>
        <dbReference type="Proteomes" id="UP001497680"/>
    </source>
</evidence>
<evidence type="ECO:0000313" key="1">
    <source>
        <dbReference type="EMBL" id="KAI6080801.1"/>
    </source>
</evidence>
<gene>
    <name evidence="1" type="ORF">F4821DRAFT_48122</name>
</gene>